<protein>
    <submittedName>
        <fullName evidence="1">Uncharacterized protein</fullName>
    </submittedName>
</protein>
<organism evidence="1 2">
    <name type="scientific">Corchorus capsularis</name>
    <name type="common">Jute</name>
    <dbReference type="NCBI Taxonomy" id="210143"/>
    <lineage>
        <taxon>Eukaryota</taxon>
        <taxon>Viridiplantae</taxon>
        <taxon>Streptophyta</taxon>
        <taxon>Embryophyta</taxon>
        <taxon>Tracheophyta</taxon>
        <taxon>Spermatophyta</taxon>
        <taxon>Magnoliopsida</taxon>
        <taxon>eudicotyledons</taxon>
        <taxon>Gunneridae</taxon>
        <taxon>Pentapetalae</taxon>
        <taxon>rosids</taxon>
        <taxon>malvids</taxon>
        <taxon>Malvales</taxon>
        <taxon>Malvaceae</taxon>
        <taxon>Grewioideae</taxon>
        <taxon>Apeibeae</taxon>
        <taxon>Corchorus</taxon>
    </lineage>
</organism>
<sequence length="38" mass="4216">MANLAHAMPDGVSWFEEPPDQLLPLLVEDRLGTGILRL</sequence>
<dbReference type="Proteomes" id="UP000188268">
    <property type="component" value="Unassembled WGS sequence"/>
</dbReference>
<comment type="caution">
    <text evidence="1">The sequence shown here is derived from an EMBL/GenBank/DDBJ whole genome shotgun (WGS) entry which is preliminary data.</text>
</comment>
<dbReference type="EMBL" id="AWWV01015860">
    <property type="protein sequence ID" value="OMO51336.1"/>
    <property type="molecule type" value="Genomic_DNA"/>
</dbReference>
<proteinExistence type="predicted"/>
<evidence type="ECO:0000313" key="2">
    <source>
        <dbReference type="Proteomes" id="UP000188268"/>
    </source>
</evidence>
<dbReference type="Gramene" id="OMO51336">
    <property type="protein sequence ID" value="OMO51336"/>
    <property type="gene ID" value="CCACVL1_29847"/>
</dbReference>
<evidence type="ECO:0000313" key="1">
    <source>
        <dbReference type="EMBL" id="OMO51336.1"/>
    </source>
</evidence>
<keyword evidence="2" id="KW-1185">Reference proteome</keyword>
<reference evidence="1 2" key="1">
    <citation type="submission" date="2013-09" db="EMBL/GenBank/DDBJ databases">
        <title>Corchorus capsularis genome sequencing.</title>
        <authorList>
            <person name="Alam M."/>
            <person name="Haque M.S."/>
            <person name="Islam M.S."/>
            <person name="Emdad E.M."/>
            <person name="Islam M.M."/>
            <person name="Ahmed B."/>
            <person name="Halim A."/>
            <person name="Hossen Q.M.M."/>
            <person name="Hossain M.Z."/>
            <person name="Ahmed R."/>
            <person name="Khan M.M."/>
            <person name="Islam R."/>
            <person name="Rashid M.M."/>
            <person name="Khan S.A."/>
            <person name="Rahman M.S."/>
            <person name="Alam M."/>
        </authorList>
    </citation>
    <scope>NUCLEOTIDE SEQUENCE [LARGE SCALE GENOMIC DNA]</scope>
    <source>
        <strain evidence="2">cv. CVL-1</strain>
        <tissue evidence="1">Whole seedling</tissue>
    </source>
</reference>
<accession>A0A1R3FZW2</accession>
<dbReference type="AlphaFoldDB" id="A0A1R3FZW2"/>
<name>A0A1R3FZW2_COCAP</name>
<gene>
    <name evidence="1" type="ORF">CCACVL1_29847</name>
</gene>